<dbReference type="AlphaFoldDB" id="A0A941IT59"/>
<sequence>MGWIGQARTGLGQARRWLRHPMAPYFMLIGATTLLVGIGLLEVYSASTTSNLVSGKPELGTIAKQAMSVAIGVPLMVIAARLPVRFYRLLAYPLLLVSLLLLLMVLAFGQVSDGGNQNWLQFGPLTIQPSEFAKFALVLWGADLLERKEKRLASWDHLIVPLLPMAGLIVGLVMLGGDMGTSMVIVAITFSLLWVVGAPGRLFTVVSGGAAGLATLAVLMRPSRVRRFTEFLSSTTADPTGTGYQAAQGFSALSSGGWFGVGLGASREKWGQLPEAQTDFIFAIIGEELGLFGTLAVLALFAVLGYAGLRIALDATDGFVRLAAAAVTGWLMAQTLINLGAVLGVLPIAGVPLPFVSYGGSSLLPSLAAVGMLLSFARSQYRGLPHADAADGGGVDGGGAEGESTAASSAPAKLGSRPPSARGRAAEKSGLAP</sequence>
<evidence type="ECO:0000256" key="22">
    <source>
        <dbReference type="SAM" id="MobiDB-lite"/>
    </source>
</evidence>
<keyword evidence="4" id="KW-0132">Cell division</keyword>
<evidence type="ECO:0000256" key="5">
    <source>
        <dbReference type="ARBA" id="ARBA00022676"/>
    </source>
</evidence>
<evidence type="ECO:0000256" key="15">
    <source>
        <dbReference type="ARBA" id="ARBA00033270"/>
    </source>
</evidence>
<evidence type="ECO:0000256" key="20">
    <source>
        <dbReference type="ARBA" id="ARBA00049902"/>
    </source>
</evidence>
<keyword evidence="3" id="KW-1003">Cell membrane</keyword>
<evidence type="ECO:0000256" key="9">
    <source>
        <dbReference type="ARBA" id="ARBA00022984"/>
    </source>
</evidence>
<keyword evidence="13" id="KW-0961">Cell wall biogenesis/degradation</keyword>
<evidence type="ECO:0000256" key="7">
    <source>
        <dbReference type="ARBA" id="ARBA00022692"/>
    </source>
</evidence>
<feature type="transmembrane region" description="Helical" evidence="23">
    <location>
        <begin position="162"/>
        <end position="195"/>
    </location>
</feature>
<dbReference type="InterPro" id="IPR001182">
    <property type="entry name" value="FtsW/RodA"/>
</dbReference>
<dbReference type="GO" id="GO:0071555">
    <property type="term" value="P:cell wall organization"/>
    <property type="evidence" value="ECO:0007669"/>
    <property type="project" value="UniProtKB-KW"/>
</dbReference>
<organism evidence="24 25">
    <name type="scientific">Actinospica durhamensis</name>
    <dbReference type="NCBI Taxonomy" id="1508375"/>
    <lineage>
        <taxon>Bacteria</taxon>
        <taxon>Bacillati</taxon>
        <taxon>Actinomycetota</taxon>
        <taxon>Actinomycetes</taxon>
        <taxon>Catenulisporales</taxon>
        <taxon>Actinospicaceae</taxon>
        <taxon>Actinospica</taxon>
    </lineage>
</organism>
<evidence type="ECO:0000256" key="13">
    <source>
        <dbReference type="ARBA" id="ARBA00023316"/>
    </source>
</evidence>
<evidence type="ECO:0000256" key="8">
    <source>
        <dbReference type="ARBA" id="ARBA00022960"/>
    </source>
</evidence>
<comment type="function">
    <text evidence="21">Peptidoglycan polymerase that is essential for cell division.</text>
</comment>
<dbReference type="InterPro" id="IPR013437">
    <property type="entry name" value="FtsW"/>
</dbReference>
<keyword evidence="6" id="KW-0808">Transferase</keyword>
<reference evidence="24" key="1">
    <citation type="submission" date="2021-04" db="EMBL/GenBank/DDBJ databases">
        <title>Genome based classification of Actinospica acidithermotolerans sp. nov., an actinobacterium isolated from an Indonesian hot spring.</title>
        <authorList>
            <person name="Kusuma A.B."/>
            <person name="Putra K.E."/>
            <person name="Nafisah S."/>
            <person name="Loh J."/>
            <person name="Nouioui I."/>
            <person name="Goodfellow M."/>
        </authorList>
    </citation>
    <scope>NUCLEOTIDE SEQUENCE</scope>
    <source>
        <strain evidence="24">CSCA 57</strain>
    </source>
</reference>
<dbReference type="GO" id="GO:0032153">
    <property type="term" value="C:cell division site"/>
    <property type="evidence" value="ECO:0007669"/>
    <property type="project" value="TreeGrafter"/>
</dbReference>
<gene>
    <name evidence="24" type="primary">ftsW</name>
    <name evidence="24" type="ORF">KDL01_20325</name>
</gene>
<dbReference type="GO" id="GO:0005886">
    <property type="term" value="C:plasma membrane"/>
    <property type="evidence" value="ECO:0007669"/>
    <property type="project" value="UniProtKB-SubCell"/>
</dbReference>
<evidence type="ECO:0000256" key="6">
    <source>
        <dbReference type="ARBA" id="ARBA00022679"/>
    </source>
</evidence>
<evidence type="ECO:0000256" key="3">
    <source>
        <dbReference type="ARBA" id="ARBA00022475"/>
    </source>
</evidence>
<dbReference type="GO" id="GO:0008360">
    <property type="term" value="P:regulation of cell shape"/>
    <property type="evidence" value="ECO:0007669"/>
    <property type="project" value="UniProtKB-KW"/>
</dbReference>
<dbReference type="Pfam" id="PF01098">
    <property type="entry name" value="FTSW_RODA_SPOVE"/>
    <property type="match status" value="1"/>
</dbReference>
<evidence type="ECO:0000256" key="23">
    <source>
        <dbReference type="SAM" id="Phobius"/>
    </source>
</evidence>
<feature type="region of interest" description="Disordered" evidence="22">
    <location>
        <begin position="390"/>
        <end position="433"/>
    </location>
</feature>
<feature type="transmembrane region" description="Helical" evidence="23">
    <location>
        <begin position="89"/>
        <end position="109"/>
    </location>
</feature>
<protein>
    <recommendedName>
        <fullName evidence="17">Probable peptidoglycan glycosyltransferase FtsW</fullName>
        <ecNumber evidence="19">2.4.99.28</ecNumber>
    </recommendedName>
    <alternativeName>
        <fullName evidence="18">Cell division protein FtsW</fullName>
    </alternativeName>
    <alternativeName>
        <fullName evidence="15">Cell wall polymerase</fullName>
    </alternativeName>
    <alternativeName>
        <fullName evidence="14">Peptidoglycan polymerase</fullName>
    </alternativeName>
</protein>
<evidence type="ECO:0000256" key="16">
    <source>
        <dbReference type="ARBA" id="ARBA00038053"/>
    </source>
</evidence>
<evidence type="ECO:0000256" key="1">
    <source>
        <dbReference type="ARBA" id="ARBA00004651"/>
    </source>
</evidence>
<keyword evidence="9" id="KW-0573">Peptidoglycan synthesis</keyword>
<evidence type="ECO:0000256" key="12">
    <source>
        <dbReference type="ARBA" id="ARBA00023306"/>
    </source>
</evidence>
<dbReference type="GO" id="GO:0009252">
    <property type="term" value="P:peptidoglycan biosynthetic process"/>
    <property type="evidence" value="ECO:0007669"/>
    <property type="project" value="UniProtKB-KW"/>
</dbReference>
<keyword evidence="10 23" id="KW-1133">Transmembrane helix</keyword>
<dbReference type="GO" id="GO:0015648">
    <property type="term" value="F:lipid-linked peptidoglycan transporter activity"/>
    <property type="evidence" value="ECO:0007669"/>
    <property type="project" value="TreeGrafter"/>
</dbReference>
<evidence type="ECO:0000313" key="25">
    <source>
        <dbReference type="Proteomes" id="UP000675781"/>
    </source>
</evidence>
<dbReference type="NCBIfam" id="TIGR02614">
    <property type="entry name" value="ftsW"/>
    <property type="match status" value="1"/>
</dbReference>
<keyword evidence="25" id="KW-1185">Reference proteome</keyword>
<dbReference type="RefSeq" id="WP_212530124.1">
    <property type="nucleotide sequence ID" value="NZ_JAGSOG010000103.1"/>
</dbReference>
<evidence type="ECO:0000256" key="14">
    <source>
        <dbReference type="ARBA" id="ARBA00032370"/>
    </source>
</evidence>
<dbReference type="GO" id="GO:0051301">
    <property type="term" value="P:cell division"/>
    <property type="evidence" value="ECO:0007669"/>
    <property type="project" value="UniProtKB-KW"/>
</dbReference>
<keyword evidence="5" id="KW-0328">Glycosyltransferase</keyword>
<dbReference type="Proteomes" id="UP000675781">
    <property type="component" value="Unassembled WGS sequence"/>
</dbReference>
<feature type="transmembrane region" description="Helical" evidence="23">
    <location>
        <begin position="355"/>
        <end position="376"/>
    </location>
</feature>
<evidence type="ECO:0000256" key="4">
    <source>
        <dbReference type="ARBA" id="ARBA00022618"/>
    </source>
</evidence>
<evidence type="ECO:0000256" key="18">
    <source>
        <dbReference type="ARBA" id="ARBA00041418"/>
    </source>
</evidence>
<comment type="catalytic activity">
    <reaction evidence="20">
        <text>[GlcNAc-(1-&gt;4)-Mur2Ac(oyl-L-Ala-gamma-D-Glu-L-Lys-D-Ala-D-Ala)](n)-di-trans,octa-cis-undecaprenyl diphosphate + beta-D-GlcNAc-(1-&gt;4)-Mur2Ac(oyl-L-Ala-gamma-D-Glu-L-Lys-D-Ala-D-Ala)-di-trans,octa-cis-undecaprenyl diphosphate = [GlcNAc-(1-&gt;4)-Mur2Ac(oyl-L-Ala-gamma-D-Glu-L-Lys-D-Ala-D-Ala)](n+1)-di-trans,octa-cis-undecaprenyl diphosphate + di-trans,octa-cis-undecaprenyl diphosphate + H(+)</text>
        <dbReference type="Rhea" id="RHEA:23708"/>
        <dbReference type="Rhea" id="RHEA-COMP:9602"/>
        <dbReference type="Rhea" id="RHEA-COMP:9603"/>
        <dbReference type="ChEBI" id="CHEBI:15378"/>
        <dbReference type="ChEBI" id="CHEBI:58405"/>
        <dbReference type="ChEBI" id="CHEBI:60033"/>
        <dbReference type="ChEBI" id="CHEBI:78435"/>
        <dbReference type="EC" id="2.4.99.28"/>
    </reaction>
</comment>
<comment type="subcellular location">
    <subcellularLocation>
        <location evidence="1">Cell membrane</location>
        <topology evidence="1">Multi-pass membrane protein</topology>
    </subcellularLocation>
</comment>
<comment type="caution">
    <text evidence="24">The sequence shown here is derived from an EMBL/GenBank/DDBJ whole genome shotgun (WGS) entry which is preliminary data.</text>
</comment>
<dbReference type="EC" id="2.4.99.28" evidence="19"/>
<evidence type="ECO:0000313" key="24">
    <source>
        <dbReference type="EMBL" id="MBR7835633.1"/>
    </source>
</evidence>
<accession>A0A941IT59</accession>
<feature type="transmembrane region" description="Helical" evidence="23">
    <location>
        <begin position="319"/>
        <end position="349"/>
    </location>
</feature>
<proteinExistence type="inferred from homology"/>
<dbReference type="PANTHER" id="PTHR30474:SF2">
    <property type="entry name" value="PEPTIDOGLYCAN GLYCOSYLTRANSFERASE FTSW-RELATED"/>
    <property type="match status" value="1"/>
</dbReference>
<evidence type="ECO:0000256" key="10">
    <source>
        <dbReference type="ARBA" id="ARBA00022989"/>
    </source>
</evidence>
<dbReference type="PROSITE" id="PS00428">
    <property type="entry name" value="FTSW_RODA_SPOVE"/>
    <property type="match status" value="1"/>
</dbReference>
<comment type="similarity">
    <text evidence="16">Belongs to the SEDS family. FtsW subfamily.</text>
</comment>
<comment type="pathway">
    <text evidence="2">Cell wall biogenesis; peptidoglycan biosynthesis.</text>
</comment>
<keyword evidence="8" id="KW-0133">Cell shape</keyword>
<dbReference type="PANTHER" id="PTHR30474">
    <property type="entry name" value="CELL CYCLE PROTEIN"/>
    <property type="match status" value="1"/>
</dbReference>
<keyword evidence="7 23" id="KW-0812">Transmembrane</keyword>
<dbReference type="EMBL" id="JAGSOG010000103">
    <property type="protein sequence ID" value="MBR7835633.1"/>
    <property type="molecule type" value="Genomic_DNA"/>
</dbReference>
<feature type="transmembrane region" description="Helical" evidence="23">
    <location>
        <begin position="280"/>
        <end position="307"/>
    </location>
</feature>
<keyword evidence="11 23" id="KW-0472">Membrane</keyword>
<evidence type="ECO:0000256" key="17">
    <source>
        <dbReference type="ARBA" id="ARBA00041185"/>
    </source>
</evidence>
<dbReference type="GO" id="GO:0008955">
    <property type="term" value="F:peptidoglycan glycosyltransferase activity"/>
    <property type="evidence" value="ECO:0007669"/>
    <property type="project" value="UniProtKB-EC"/>
</dbReference>
<name>A0A941IT59_9ACTN</name>
<evidence type="ECO:0000256" key="2">
    <source>
        <dbReference type="ARBA" id="ARBA00004752"/>
    </source>
</evidence>
<feature type="transmembrane region" description="Helical" evidence="23">
    <location>
        <begin position="65"/>
        <end position="82"/>
    </location>
</feature>
<dbReference type="InterPro" id="IPR018365">
    <property type="entry name" value="Cell_cycle_FtsW-rel_CS"/>
</dbReference>
<feature type="compositionally biased region" description="Gly residues" evidence="22">
    <location>
        <begin position="391"/>
        <end position="401"/>
    </location>
</feature>
<evidence type="ECO:0000256" key="21">
    <source>
        <dbReference type="ARBA" id="ARBA00049966"/>
    </source>
</evidence>
<evidence type="ECO:0000256" key="19">
    <source>
        <dbReference type="ARBA" id="ARBA00044770"/>
    </source>
</evidence>
<evidence type="ECO:0000256" key="11">
    <source>
        <dbReference type="ARBA" id="ARBA00023136"/>
    </source>
</evidence>
<feature type="transmembrane region" description="Helical" evidence="23">
    <location>
        <begin position="25"/>
        <end position="45"/>
    </location>
</feature>
<keyword evidence="12" id="KW-0131">Cell cycle</keyword>